<dbReference type="AlphaFoldDB" id="A0ABD0SGW3"/>
<dbReference type="Proteomes" id="UP001549921">
    <property type="component" value="Unassembled WGS sequence"/>
</dbReference>
<evidence type="ECO:0000313" key="2">
    <source>
        <dbReference type="Proteomes" id="UP001549921"/>
    </source>
</evidence>
<feature type="non-terminal residue" evidence="1">
    <location>
        <position position="1"/>
    </location>
</feature>
<name>A0ABD0SGW3_LOXSC</name>
<proteinExistence type="predicted"/>
<accession>A0ABD0SGW3</accession>
<organism evidence="1 2">
    <name type="scientific">Loxostege sticticalis</name>
    <name type="common">Beet webworm moth</name>
    <dbReference type="NCBI Taxonomy" id="481309"/>
    <lineage>
        <taxon>Eukaryota</taxon>
        <taxon>Metazoa</taxon>
        <taxon>Ecdysozoa</taxon>
        <taxon>Arthropoda</taxon>
        <taxon>Hexapoda</taxon>
        <taxon>Insecta</taxon>
        <taxon>Pterygota</taxon>
        <taxon>Neoptera</taxon>
        <taxon>Endopterygota</taxon>
        <taxon>Lepidoptera</taxon>
        <taxon>Glossata</taxon>
        <taxon>Ditrysia</taxon>
        <taxon>Pyraloidea</taxon>
        <taxon>Crambidae</taxon>
        <taxon>Pyraustinae</taxon>
        <taxon>Loxostege</taxon>
    </lineage>
</organism>
<reference evidence="1 2" key="1">
    <citation type="submission" date="2024-06" db="EMBL/GenBank/DDBJ databases">
        <title>A chromosome-level genome assembly of beet webworm, Loxostege sticticalis.</title>
        <authorList>
            <person name="Zhang Y."/>
        </authorList>
    </citation>
    <scope>NUCLEOTIDE SEQUENCE [LARGE SCALE GENOMIC DNA]</scope>
    <source>
        <strain evidence="1">AQ028</strain>
        <tissue evidence="1">Male pupae</tissue>
    </source>
</reference>
<evidence type="ECO:0000313" key="1">
    <source>
        <dbReference type="EMBL" id="KAL0819075.1"/>
    </source>
</evidence>
<dbReference type="EMBL" id="JBEDNZ010000021">
    <property type="protein sequence ID" value="KAL0819075.1"/>
    <property type="molecule type" value="Genomic_DNA"/>
</dbReference>
<protein>
    <submittedName>
        <fullName evidence="1">Uncharacterized protein</fullName>
    </submittedName>
</protein>
<gene>
    <name evidence="1" type="ORF">ABMA28_008348</name>
</gene>
<comment type="caution">
    <text evidence="1">The sequence shown here is derived from an EMBL/GenBank/DDBJ whole genome shotgun (WGS) entry which is preliminary data.</text>
</comment>
<sequence>LELLDTVRLIGVTIDRHLNFQRHLDEVSAKAISLYRVISRAARAQWGLNPEILKSFYVPVIEPMVLYCLPDLRGLWRGSYR</sequence>